<dbReference type="AlphaFoldDB" id="A0A5S4ZNI8"/>
<evidence type="ECO:0000313" key="1">
    <source>
        <dbReference type="EMBL" id="TYO93293.1"/>
    </source>
</evidence>
<protein>
    <submittedName>
        <fullName evidence="1">Uncharacterized protein</fullName>
    </submittedName>
</protein>
<proteinExistence type="predicted"/>
<comment type="caution">
    <text evidence="1">The sequence shown here is derived from an EMBL/GenBank/DDBJ whole genome shotgun (WGS) entry which is preliminary data.</text>
</comment>
<accession>A0A5S4ZNI8</accession>
<dbReference type="EMBL" id="VNHM01000020">
    <property type="protein sequence ID" value="TYO93293.1"/>
    <property type="molecule type" value="Genomic_DNA"/>
</dbReference>
<reference evidence="1 2" key="1">
    <citation type="submission" date="2019-07" db="EMBL/GenBank/DDBJ databases">
        <title>Genomic Encyclopedia of Type Strains, Phase I: the one thousand microbial genomes (KMG-I) project.</title>
        <authorList>
            <person name="Kyrpides N."/>
        </authorList>
    </citation>
    <scope>NUCLEOTIDE SEQUENCE [LARGE SCALE GENOMIC DNA]</scope>
    <source>
        <strain evidence="1 2">DSM 6562</strain>
    </source>
</reference>
<name>A0A5S4ZNI8_9FIRM</name>
<organism evidence="1 2">
    <name type="scientific">Desulfallas thermosapovorans DSM 6562</name>
    <dbReference type="NCBI Taxonomy" id="1121431"/>
    <lineage>
        <taxon>Bacteria</taxon>
        <taxon>Bacillati</taxon>
        <taxon>Bacillota</taxon>
        <taxon>Clostridia</taxon>
        <taxon>Eubacteriales</taxon>
        <taxon>Desulfallaceae</taxon>
        <taxon>Desulfallas</taxon>
    </lineage>
</organism>
<dbReference type="Proteomes" id="UP000323166">
    <property type="component" value="Unassembled WGS sequence"/>
</dbReference>
<evidence type="ECO:0000313" key="2">
    <source>
        <dbReference type="Proteomes" id="UP000323166"/>
    </source>
</evidence>
<keyword evidence="2" id="KW-1185">Reference proteome</keyword>
<gene>
    <name evidence="1" type="ORF">LX24_02732</name>
</gene>
<sequence length="64" mass="7143">MGLLSGLMGNASEKLISPKFKRNLPMYWPPPSELKRPTSLSAICSSLPINALYWLISKALPEKR</sequence>